<dbReference type="PANTHER" id="PTHR33116">
    <property type="entry name" value="REVERSE TRANSCRIPTASE ZINC-BINDING DOMAIN-CONTAINING PROTEIN-RELATED-RELATED"/>
    <property type="match status" value="1"/>
</dbReference>
<reference evidence="1" key="1">
    <citation type="submission" date="2024-03" db="EMBL/GenBank/DDBJ databases">
        <title>WGS assembly of Saponaria officinalis var. Norfolk2.</title>
        <authorList>
            <person name="Jenkins J."/>
            <person name="Shu S."/>
            <person name="Grimwood J."/>
            <person name="Barry K."/>
            <person name="Goodstein D."/>
            <person name="Schmutz J."/>
            <person name="Leebens-Mack J."/>
            <person name="Osbourn A."/>
        </authorList>
    </citation>
    <scope>NUCLEOTIDE SEQUENCE [LARGE SCALE GENOMIC DNA]</scope>
    <source>
        <strain evidence="1">JIC</strain>
    </source>
</reference>
<proteinExistence type="predicted"/>
<dbReference type="EMBL" id="JBDFQZ010000007">
    <property type="protein sequence ID" value="KAK9706077.1"/>
    <property type="molecule type" value="Genomic_DNA"/>
</dbReference>
<name>A0AAW1JNT8_SAPOF</name>
<dbReference type="Proteomes" id="UP001443914">
    <property type="component" value="Unassembled WGS sequence"/>
</dbReference>
<evidence type="ECO:0000313" key="2">
    <source>
        <dbReference type="Proteomes" id="UP001443914"/>
    </source>
</evidence>
<dbReference type="PANTHER" id="PTHR33116:SF86">
    <property type="entry name" value="REVERSE TRANSCRIPTASE DOMAIN-CONTAINING PROTEIN"/>
    <property type="match status" value="1"/>
</dbReference>
<evidence type="ECO:0000313" key="1">
    <source>
        <dbReference type="EMBL" id="KAK9706077.1"/>
    </source>
</evidence>
<keyword evidence="2" id="KW-1185">Reference proteome</keyword>
<dbReference type="AlphaFoldDB" id="A0AAW1JNT8"/>
<accession>A0AAW1JNT8</accession>
<sequence length="266" mass="30051">MRVCRGAPRISHLFFADDSILFARANMRECSVIADIISKYERASGQKINYSKSEIVFSKKVGVDARREIKNALDVKEVEKHKKYLGIPTIIGRSKKAIFYGLKERIWKKARVWRLLTKPNTIAACVLKARYFKNSSILDARIGHDPSYTWRSLWSAKSLLLEGLKWRVGNGHDINVWEDAWLPGDNAARIPTPISEVDPSLRVAELIDSNTKAWNLPKLRSILSEDDVQIVLQLPISKRLPNDFGGLHIMVFLRSSPPTGLECAGG</sequence>
<organism evidence="1 2">
    <name type="scientific">Saponaria officinalis</name>
    <name type="common">Common soapwort</name>
    <name type="synonym">Lychnis saponaria</name>
    <dbReference type="NCBI Taxonomy" id="3572"/>
    <lineage>
        <taxon>Eukaryota</taxon>
        <taxon>Viridiplantae</taxon>
        <taxon>Streptophyta</taxon>
        <taxon>Embryophyta</taxon>
        <taxon>Tracheophyta</taxon>
        <taxon>Spermatophyta</taxon>
        <taxon>Magnoliopsida</taxon>
        <taxon>eudicotyledons</taxon>
        <taxon>Gunneridae</taxon>
        <taxon>Pentapetalae</taxon>
        <taxon>Caryophyllales</taxon>
        <taxon>Caryophyllaceae</taxon>
        <taxon>Caryophylleae</taxon>
        <taxon>Saponaria</taxon>
    </lineage>
</organism>
<protein>
    <recommendedName>
        <fullName evidence="3">Reverse transcriptase</fullName>
    </recommendedName>
</protein>
<gene>
    <name evidence="1" type="ORF">RND81_07G103000</name>
</gene>
<evidence type="ECO:0008006" key="3">
    <source>
        <dbReference type="Google" id="ProtNLM"/>
    </source>
</evidence>
<comment type="caution">
    <text evidence="1">The sequence shown here is derived from an EMBL/GenBank/DDBJ whole genome shotgun (WGS) entry which is preliminary data.</text>
</comment>